<dbReference type="Proteomes" id="UP001472677">
    <property type="component" value="Unassembled WGS sequence"/>
</dbReference>
<evidence type="ECO:0000313" key="8">
    <source>
        <dbReference type="Proteomes" id="UP001472677"/>
    </source>
</evidence>
<feature type="compositionally biased region" description="Acidic residues" evidence="6">
    <location>
        <begin position="543"/>
        <end position="559"/>
    </location>
</feature>
<comment type="function">
    <text evidence="5">mRNA cap-binding component of the eukaryotic translation initiation factor 3 (eIF-3) complex, which is involved in protein synthesis of a specialized repertoire of mRNAs and, together with other initiation factors, stimulates binding of mRNA and methionyl-tRNAi to the 40S ribosome. The eIF-3 complex specifically targets and initiates translation of a subset of mRNAs involved in cell proliferation. In the eIF-3 complex, eif3d specifically recognizes and binds the 7-methylguanosine cap of a subset of mRNAs.</text>
</comment>
<keyword evidence="3" id="KW-0694">RNA-binding</keyword>
<dbReference type="PIRSF" id="PIRSF016281">
    <property type="entry name" value="EIF-3_zeta"/>
    <property type="match status" value="1"/>
</dbReference>
<evidence type="ECO:0000256" key="2">
    <source>
        <dbReference type="ARBA" id="ARBA00022540"/>
    </source>
</evidence>
<comment type="subunit">
    <text evidence="5">Component of the eukaryotic translation initiation factor 3 (eIF-3) complex.</text>
</comment>
<keyword evidence="8" id="KW-1185">Reference proteome</keyword>
<dbReference type="EMBL" id="JBBPBM010000020">
    <property type="protein sequence ID" value="KAK8551534.1"/>
    <property type="molecule type" value="Genomic_DNA"/>
</dbReference>
<evidence type="ECO:0000256" key="5">
    <source>
        <dbReference type="HAMAP-Rule" id="MF_03003"/>
    </source>
</evidence>
<comment type="subcellular location">
    <subcellularLocation>
        <location evidence="5">Cytoplasm</location>
    </subcellularLocation>
</comment>
<evidence type="ECO:0000256" key="1">
    <source>
        <dbReference type="ARBA" id="ARBA00022490"/>
    </source>
</evidence>
<sequence length="576" mass="65186">MVGVFEVGAVPFNPDGWGPPESTTATPLSTTTTLPLHVPFATFSRSERLGRIANFTRNFPSSNANASNRPSSGKPGSADSPFDFSLDLDAFPLANDDGSAFRLVDAKPPPRPKFGPKWRFNQHRPQLPQRRDEEVEARKREAEKERARRDRLYNLNRSNQNQQRREAAIFKSSVDIQPEWNMLEQIPFSTFSKVSFSVADPDDLLLCGALEYYDRSFDRITPKNERRLERFKNRNFFKVTTTDDPVIRRLANEDKATVFATDTILATLMCAPRSVYSWDIVVQRVGNKLFFDKRDGSQLDLLSVHETSQEPLPEAKDDINSAYSLSVEAAYINQNFSQQVLVGDGNKVTFDEPNPFANEGDEVASVAYRYRRWKLDNGMYLVARCEVQSVVEINNKNSFVTLNALNEFDPKYSGVDWRQKLETQRGAVLATELKNNANKLAKWTAQAILASADLMKLGYVTRVHPRDHFNHVILGVVGYKPRDFASQINLNTSNMWGIVKSIVDLCMKLNEGKYVLVKDPAKPQVRIYEVPADAFENDYVEEPLPEEEQVQPPTEDAEGVEANVTTNDNKEIEAQA</sequence>
<reference evidence="7 8" key="1">
    <citation type="journal article" date="2024" name="G3 (Bethesda)">
        <title>Genome assembly of Hibiscus sabdariffa L. provides insights into metabolisms of medicinal natural products.</title>
        <authorList>
            <person name="Kim T."/>
        </authorList>
    </citation>
    <scope>NUCLEOTIDE SEQUENCE [LARGE SCALE GENOMIC DNA]</scope>
    <source>
        <strain evidence="7">TK-2024</strain>
        <tissue evidence="7">Old leaves</tissue>
    </source>
</reference>
<proteinExistence type="inferred from homology"/>
<dbReference type="PANTHER" id="PTHR12399:SF3">
    <property type="entry name" value="EUKARYOTIC TRANSLATION INITIATION FACTOR 3 SUBUNIT D"/>
    <property type="match status" value="1"/>
</dbReference>
<comment type="domain">
    <text evidence="5">The RNA gate region regulates mRNA cap recognition to prevent promiscuous mRNA-binding before assembly of eif3d into the full eukaryotic translation initiation factor 3 (eIF-3) complex.</text>
</comment>
<feature type="region of interest" description="Disordered" evidence="6">
    <location>
        <begin position="57"/>
        <end position="81"/>
    </location>
</feature>
<evidence type="ECO:0000256" key="4">
    <source>
        <dbReference type="ARBA" id="ARBA00022917"/>
    </source>
</evidence>
<dbReference type="HAMAP" id="MF_03003">
    <property type="entry name" value="eIF3d"/>
    <property type="match status" value="1"/>
</dbReference>
<comment type="caution">
    <text evidence="7">The sequence shown here is derived from an EMBL/GenBank/DDBJ whole genome shotgun (WGS) entry which is preliminary data.</text>
</comment>
<protein>
    <recommendedName>
        <fullName evidence="5">Eukaryotic translation initiation factor 3 subunit D</fullName>
        <shortName evidence="5">eIF3d</shortName>
    </recommendedName>
    <alternativeName>
        <fullName evidence="5">Eukaryotic translation initiation factor 3 subunit 7</fullName>
    </alternativeName>
    <alternativeName>
        <fullName evidence="5">eIF-3-zeta</fullName>
    </alternativeName>
</protein>
<keyword evidence="4 5" id="KW-0648">Protein biosynthesis</keyword>
<dbReference type="InterPro" id="IPR007783">
    <property type="entry name" value="eIF3d"/>
</dbReference>
<evidence type="ECO:0000313" key="7">
    <source>
        <dbReference type="EMBL" id="KAK8551534.1"/>
    </source>
</evidence>
<feature type="compositionally biased region" description="Basic and acidic residues" evidence="6">
    <location>
        <begin position="129"/>
        <end position="148"/>
    </location>
</feature>
<evidence type="ECO:0000256" key="6">
    <source>
        <dbReference type="SAM" id="MobiDB-lite"/>
    </source>
</evidence>
<feature type="region of interest" description="Disordered" evidence="6">
    <location>
        <begin position="543"/>
        <end position="576"/>
    </location>
</feature>
<keyword evidence="2 5" id="KW-0396">Initiation factor</keyword>
<gene>
    <name evidence="7" type="ORF">V6N12_040170</name>
</gene>
<name>A0ABR2E2W1_9ROSI</name>
<dbReference type="Pfam" id="PF05091">
    <property type="entry name" value="eIF-3_zeta"/>
    <property type="match status" value="1"/>
</dbReference>
<feature type="region of interest" description="Disordered" evidence="6">
    <location>
        <begin position="101"/>
        <end position="148"/>
    </location>
</feature>
<keyword evidence="1 5" id="KW-0963">Cytoplasm</keyword>
<organism evidence="7 8">
    <name type="scientific">Hibiscus sabdariffa</name>
    <name type="common">roselle</name>
    <dbReference type="NCBI Taxonomy" id="183260"/>
    <lineage>
        <taxon>Eukaryota</taxon>
        <taxon>Viridiplantae</taxon>
        <taxon>Streptophyta</taxon>
        <taxon>Embryophyta</taxon>
        <taxon>Tracheophyta</taxon>
        <taxon>Spermatophyta</taxon>
        <taxon>Magnoliopsida</taxon>
        <taxon>eudicotyledons</taxon>
        <taxon>Gunneridae</taxon>
        <taxon>Pentapetalae</taxon>
        <taxon>rosids</taxon>
        <taxon>malvids</taxon>
        <taxon>Malvales</taxon>
        <taxon>Malvaceae</taxon>
        <taxon>Malvoideae</taxon>
        <taxon>Hibiscus</taxon>
    </lineage>
</organism>
<evidence type="ECO:0000256" key="3">
    <source>
        <dbReference type="ARBA" id="ARBA00022884"/>
    </source>
</evidence>
<feature type="compositionally biased region" description="Low complexity" evidence="6">
    <location>
        <begin position="57"/>
        <end position="72"/>
    </location>
</feature>
<accession>A0ABR2E2W1</accession>
<comment type="similarity">
    <text evidence="5">Belongs to the eIF-3 subunit D family.</text>
</comment>
<feature type="region of interest" description="RNA gate" evidence="5">
    <location>
        <begin position="298"/>
        <end position="312"/>
    </location>
</feature>
<dbReference type="PANTHER" id="PTHR12399">
    <property type="entry name" value="EUKARYOTIC TRANSLATION INITIATION FACTOR 3 SUBUNIT 7"/>
    <property type="match status" value="1"/>
</dbReference>